<feature type="compositionally biased region" description="Low complexity" evidence="4">
    <location>
        <begin position="1165"/>
        <end position="1185"/>
    </location>
</feature>
<feature type="compositionally biased region" description="Polar residues" evidence="4">
    <location>
        <begin position="1135"/>
        <end position="1161"/>
    </location>
</feature>
<feature type="region of interest" description="Disordered" evidence="4">
    <location>
        <begin position="229"/>
        <end position="890"/>
    </location>
</feature>
<feature type="region of interest" description="Disordered" evidence="4">
    <location>
        <begin position="1423"/>
        <end position="1595"/>
    </location>
</feature>
<feature type="compositionally biased region" description="Low complexity" evidence="4">
    <location>
        <begin position="1454"/>
        <end position="1467"/>
    </location>
</feature>
<feature type="compositionally biased region" description="Polar residues" evidence="4">
    <location>
        <begin position="842"/>
        <end position="870"/>
    </location>
</feature>
<feature type="compositionally biased region" description="Low complexity" evidence="4">
    <location>
        <begin position="1724"/>
        <end position="1765"/>
    </location>
</feature>
<feature type="region of interest" description="Disordered" evidence="4">
    <location>
        <begin position="1615"/>
        <end position="1765"/>
    </location>
</feature>
<feature type="compositionally biased region" description="Polar residues" evidence="4">
    <location>
        <begin position="318"/>
        <end position="348"/>
    </location>
</feature>
<feature type="compositionally biased region" description="Polar residues" evidence="4">
    <location>
        <begin position="1233"/>
        <end position="1257"/>
    </location>
</feature>
<dbReference type="Pfam" id="PF00379">
    <property type="entry name" value="Chitin_bind_4"/>
    <property type="match status" value="1"/>
</dbReference>
<feature type="compositionally biased region" description="Low complexity" evidence="4">
    <location>
        <begin position="1971"/>
        <end position="2013"/>
    </location>
</feature>
<organism evidence="6 7">
    <name type="scientific">Helicoverpa armigera</name>
    <name type="common">Cotton bollworm</name>
    <name type="synonym">Heliothis armigera</name>
    <dbReference type="NCBI Taxonomy" id="29058"/>
    <lineage>
        <taxon>Eukaryota</taxon>
        <taxon>Metazoa</taxon>
        <taxon>Ecdysozoa</taxon>
        <taxon>Arthropoda</taxon>
        <taxon>Hexapoda</taxon>
        <taxon>Insecta</taxon>
        <taxon>Pterygota</taxon>
        <taxon>Neoptera</taxon>
        <taxon>Endopterygota</taxon>
        <taxon>Lepidoptera</taxon>
        <taxon>Glossata</taxon>
        <taxon>Ditrysia</taxon>
        <taxon>Noctuoidea</taxon>
        <taxon>Noctuidae</taxon>
        <taxon>Heliothinae</taxon>
        <taxon>Helicoverpa</taxon>
    </lineage>
</organism>
<evidence type="ECO:0000256" key="3">
    <source>
        <dbReference type="PROSITE-ProRule" id="PRU00497"/>
    </source>
</evidence>
<feature type="compositionally biased region" description="Low complexity" evidence="4">
    <location>
        <begin position="628"/>
        <end position="661"/>
    </location>
</feature>
<feature type="compositionally biased region" description="Polar residues" evidence="4">
    <location>
        <begin position="535"/>
        <end position="561"/>
    </location>
</feature>
<keyword evidence="2 5" id="KW-0732">Signal</keyword>
<dbReference type="PRINTS" id="PR00947">
    <property type="entry name" value="CUTICLE"/>
</dbReference>
<feature type="region of interest" description="Disordered" evidence="4">
    <location>
        <begin position="1900"/>
        <end position="1930"/>
    </location>
</feature>
<feature type="region of interest" description="Disordered" evidence="4">
    <location>
        <begin position="1778"/>
        <end position="1804"/>
    </location>
</feature>
<feature type="compositionally biased region" description="Polar residues" evidence="4">
    <location>
        <begin position="1557"/>
        <end position="1595"/>
    </location>
</feature>
<evidence type="ECO:0000256" key="4">
    <source>
        <dbReference type="SAM" id="MobiDB-lite"/>
    </source>
</evidence>
<feature type="compositionally biased region" description="Low complexity" evidence="4">
    <location>
        <begin position="1534"/>
        <end position="1554"/>
    </location>
</feature>
<feature type="compositionally biased region" description="Low complexity" evidence="4">
    <location>
        <begin position="300"/>
        <end position="317"/>
    </location>
</feature>
<feature type="compositionally biased region" description="Polar residues" evidence="4">
    <location>
        <begin position="250"/>
        <end position="260"/>
    </location>
</feature>
<feature type="compositionally biased region" description="Polar residues" evidence="4">
    <location>
        <begin position="1615"/>
        <end position="1626"/>
    </location>
</feature>
<dbReference type="PROSITE" id="PS00233">
    <property type="entry name" value="CHIT_BIND_RR_1"/>
    <property type="match status" value="1"/>
</dbReference>
<feature type="compositionally biased region" description="Polar residues" evidence="4">
    <location>
        <begin position="595"/>
        <end position="615"/>
    </location>
</feature>
<feature type="compositionally biased region" description="Low complexity" evidence="4">
    <location>
        <begin position="747"/>
        <end position="796"/>
    </location>
</feature>
<dbReference type="EMBL" id="KZ149913">
    <property type="protein sequence ID" value="PZC78054.1"/>
    <property type="molecule type" value="Genomic_DNA"/>
</dbReference>
<feature type="signal peptide" evidence="5">
    <location>
        <begin position="1"/>
        <end position="15"/>
    </location>
</feature>
<feature type="compositionally biased region" description="Low complexity" evidence="4">
    <location>
        <begin position="1856"/>
        <end position="1872"/>
    </location>
</feature>
<feature type="compositionally biased region" description="Low complexity" evidence="4">
    <location>
        <begin position="804"/>
        <end position="822"/>
    </location>
</feature>
<feature type="compositionally biased region" description="Polar residues" evidence="4">
    <location>
        <begin position="1365"/>
        <end position="1406"/>
    </location>
</feature>
<dbReference type="OrthoDB" id="7484114at2759"/>
<feature type="compositionally biased region" description="Low complexity" evidence="4">
    <location>
        <begin position="495"/>
        <end position="513"/>
    </location>
</feature>
<feature type="compositionally biased region" description="Low complexity" evidence="4">
    <location>
        <begin position="1955"/>
        <end position="1964"/>
    </location>
</feature>
<feature type="compositionally biased region" description="Polar residues" evidence="4">
    <location>
        <begin position="1015"/>
        <end position="1036"/>
    </location>
</feature>
<feature type="compositionally biased region" description="Polar residues" evidence="4">
    <location>
        <begin position="1097"/>
        <end position="1112"/>
    </location>
</feature>
<feature type="compositionally biased region" description="Low complexity" evidence="4">
    <location>
        <begin position="1353"/>
        <end position="1364"/>
    </location>
</feature>
<feature type="region of interest" description="Disordered" evidence="4">
    <location>
        <begin position="1210"/>
        <end position="1265"/>
    </location>
</feature>
<feature type="compositionally biased region" description="Basic and acidic residues" evidence="4">
    <location>
        <begin position="2238"/>
        <end position="2254"/>
    </location>
</feature>
<dbReference type="Proteomes" id="UP000249218">
    <property type="component" value="Unassembled WGS sequence"/>
</dbReference>
<dbReference type="InterPro" id="IPR000618">
    <property type="entry name" value="Insect_cuticle"/>
</dbReference>
<evidence type="ECO:0000256" key="1">
    <source>
        <dbReference type="ARBA" id="ARBA00022460"/>
    </source>
</evidence>
<feature type="region of interest" description="Disordered" evidence="4">
    <location>
        <begin position="68"/>
        <end position="90"/>
    </location>
</feature>
<feature type="chain" id="PRO_5015886595" evidence="5">
    <location>
        <begin position="16"/>
        <end position="2254"/>
    </location>
</feature>
<feature type="compositionally biased region" description="Low complexity" evidence="4">
    <location>
        <begin position="261"/>
        <end position="282"/>
    </location>
</feature>
<feature type="compositionally biased region" description="Low complexity" evidence="4">
    <location>
        <begin position="1113"/>
        <end position="1134"/>
    </location>
</feature>
<feature type="region of interest" description="Disordered" evidence="4">
    <location>
        <begin position="1955"/>
        <end position="2013"/>
    </location>
</feature>
<feature type="region of interest" description="Disordered" evidence="4">
    <location>
        <begin position="2104"/>
        <end position="2128"/>
    </location>
</feature>
<feature type="compositionally biased region" description="Polar residues" evidence="4">
    <location>
        <begin position="476"/>
        <end position="489"/>
    </location>
</feature>
<feature type="compositionally biased region" description="Low complexity" evidence="4">
    <location>
        <begin position="578"/>
        <end position="594"/>
    </location>
</feature>
<feature type="compositionally biased region" description="Low complexity" evidence="4">
    <location>
        <begin position="1042"/>
        <end position="1062"/>
    </location>
</feature>
<evidence type="ECO:0000313" key="7">
    <source>
        <dbReference type="Proteomes" id="UP000249218"/>
    </source>
</evidence>
<feature type="compositionally biased region" description="Low complexity" evidence="4">
    <location>
        <begin position="1627"/>
        <end position="1669"/>
    </location>
</feature>
<protein>
    <submittedName>
        <fullName evidence="6">Uncharacterized protein</fullName>
    </submittedName>
</protein>
<feature type="region of interest" description="Disordered" evidence="4">
    <location>
        <begin position="986"/>
        <end position="1185"/>
    </location>
</feature>
<feature type="compositionally biased region" description="Low complexity" evidence="4">
    <location>
        <begin position="1900"/>
        <end position="1914"/>
    </location>
</feature>
<dbReference type="PROSITE" id="PS51155">
    <property type="entry name" value="CHIT_BIND_RR_2"/>
    <property type="match status" value="1"/>
</dbReference>
<feature type="compositionally biased region" description="Polar residues" evidence="4">
    <location>
        <begin position="1915"/>
        <end position="1930"/>
    </location>
</feature>
<keyword evidence="1 3" id="KW-0193">Cuticle</keyword>
<feature type="compositionally biased region" description="Polar residues" evidence="4">
    <location>
        <begin position="514"/>
        <end position="527"/>
    </location>
</feature>
<feature type="compositionally biased region" description="Low complexity" evidence="4">
    <location>
        <begin position="1085"/>
        <end position="1096"/>
    </location>
</feature>
<name>A0A2W1BWQ5_HELAM</name>
<dbReference type="InterPro" id="IPR031311">
    <property type="entry name" value="CHIT_BIND_RR_consensus"/>
</dbReference>
<feature type="compositionally biased region" description="Polar residues" evidence="4">
    <location>
        <begin position="1423"/>
        <end position="1449"/>
    </location>
</feature>
<accession>A0A2W1BWQ5</accession>
<reference evidence="6 7" key="1">
    <citation type="journal article" date="2017" name="BMC Biol.">
        <title>Genomic innovations, transcriptional plasticity and gene loss underlying the evolution and divergence of two highly polyphagous and invasive Helicoverpa pest species.</title>
        <authorList>
            <person name="Pearce S.L."/>
            <person name="Clarke D.F."/>
            <person name="East P.D."/>
            <person name="Elfekih S."/>
            <person name="Gordon K.H."/>
            <person name="Jermiin L.S."/>
            <person name="McGaughran A."/>
            <person name="Oakeshott J.G."/>
            <person name="Papanikolaou A."/>
            <person name="Perera O.P."/>
            <person name="Rane R.V."/>
            <person name="Richards S."/>
            <person name="Tay W.T."/>
            <person name="Walsh T.K."/>
            <person name="Anderson A."/>
            <person name="Anderson C.J."/>
            <person name="Asgari S."/>
            <person name="Board P.G."/>
            <person name="Bretschneider A."/>
            <person name="Campbell P.M."/>
            <person name="Chertemps T."/>
            <person name="Christeller J.T."/>
            <person name="Coppin C.W."/>
            <person name="Downes S.J."/>
            <person name="Duan G."/>
            <person name="Farnsworth C.A."/>
            <person name="Good R.T."/>
            <person name="Han L.B."/>
            <person name="Han Y.C."/>
            <person name="Hatje K."/>
            <person name="Horne I."/>
            <person name="Huang Y.P."/>
            <person name="Hughes D.S."/>
            <person name="Jacquin-Joly E."/>
            <person name="James W."/>
            <person name="Jhangiani S."/>
            <person name="Kollmar M."/>
            <person name="Kuwar S.S."/>
            <person name="Li S."/>
            <person name="Liu N.Y."/>
            <person name="Maibeche M.T."/>
            <person name="Miller J.R."/>
            <person name="Montagne N."/>
            <person name="Perry T."/>
            <person name="Qu J."/>
            <person name="Song S.V."/>
            <person name="Sutton G.G."/>
            <person name="Vogel H."/>
            <person name="Walenz B.P."/>
            <person name="Xu W."/>
            <person name="Zhang H.J."/>
            <person name="Zou Z."/>
            <person name="Batterham P."/>
            <person name="Edwards O.R."/>
            <person name="Feyereisen R."/>
            <person name="Gibbs R.A."/>
            <person name="Heckel D.G."/>
            <person name="McGrath A."/>
            <person name="Robin C."/>
            <person name="Scherer S.E."/>
            <person name="Worley K.C."/>
            <person name="Wu Y.D."/>
        </authorList>
    </citation>
    <scope>NUCLEOTIDE SEQUENCE [LARGE SCALE GENOMIC DNA]</scope>
    <source>
        <strain evidence="6">Harm_GR_Male_#8</strain>
        <tissue evidence="6">Whole organism</tissue>
    </source>
</reference>
<gene>
    <name evidence="6" type="primary">HaOG202657</name>
    <name evidence="6" type="ORF">B5X24_HaOG202657</name>
</gene>
<feature type="compositionally biased region" description="Polar residues" evidence="4">
    <location>
        <begin position="1063"/>
        <end position="1079"/>
    </location>
</feature>
<feature type="compositionally biased region" description="Low complexity" evidence="4">
    <location>
        <begin position="455"/>
        <end position="475"/>
    </location>
</feature>
<feature type="region of interest" description="Disordered" evidence="4">
    <location>
        <begin position="1843"/>
        <end position="1872"/>
    </location>
</feature>
<sequence length="2254" mass="231565">MFLVILTALAAVCGAAKLDTGYLPPISARTAGGSLGDLLAPLEGTNQVAGGLPTGSYTNDVQGVIVDAANPGSRTSGPEPTGLGGPRASYGSTDSKVGDAAFTGSVTGSGSFGANTRIAPGFGSFVDTAGSEADKKSGSNLKFTSDVGLENYSYGYETDNGISVGENGVASGGVQAQGGYSYKGDDGKTYSVTYTADKDGYKPQGQHLPTPHPIPEEILKSLEKNAKEEAAGHVDDGSYDAQKYNDEGDYSSNGDNNGRPSASGGASTASSSAYASQSSQATRPTSGVLIGSYKPEADLSQSAQGGVAQGFGQVSGSKDQSQISGHSSSFEAQFGQSGSPNLQASHTLGSFGPGGAVKSQTEFEKKTDIGQQGGQKFLESGFGSPLRIPNFENSPNSAFSSAVATGSGSASAFASTGSVGSGLKNEFNAPSNSFGLAGQQAYGLQSGPHSFAGESLSAPSTATASASVSGSQTQQHTYPSSQLLGNSPSAHEHGQSPSSASASAVVSGSESGQLNGVNTGLNSNTFPSRFGEGQLSGNSASSGKYESTGKLNLNSKPNGFDSSSAASSAQGANSQPLSSVASASVSGSSAFGASTQQSGFESQKTQLGSTNTQFSGVKPIKPTFGFESNLGSSQASALSSFGSSNVPASSAGASLSSQSGSIDSTFASSTQKPSVTQQQGADDSYYYNQPSKPFVIPISNNRQPNIPVSSSSLQGSKYPSTQTTSTTGQYQGSSFSSNNGITQAAVSPFASGTSSSSAQFASQSSQLDSKPAQSTQFGQSSSSQQTTTQFGVTGAQISQKPIVQSQAQFSQSSTSQTTGSVQAPTQQYQGTVYQYNKPEVTLSPQGNKDSSSASAQVKPVQVSSDNRFGAQQSTSQFGTQSSFQQTQTNVGSNVLSSQIGQKPIVSSQSTGSNYQQTLVSSGLQYNQKPQTVQSSFTSTTNTQNQQFTKPQSVAFGNAFAQNQNQFGKKPSATTQTGSAFQQSQFGLASSQLGQKPQTQGSSFSSTQYQQTQFTKPQSAVGSSATANAFSQGQTQFGKKPLSTTQTGSTFQQSQFGSAGSQFNQKPQSTQGSTSGQATFGQKPVGTTQSGSYQQSQFGLASSQFGQKPQTQGSSFTSTTNTQYQQTQYTKPQTSAGSSITGNTFTQSQTQFGKKPSGTTFGQKPVGTTQTGSSFQQSQFGSTVSQVKPQTTQGLALTSGQTTFDQKPVGTVQTGSSYQQSQFGSTSSQFGQKPQIQGSGFTSNKYSQGSTFQNKPVVSTQTSTTSQQSQFGSTASQFGQNVQTVQGFGSTTVKPSYVQKPFGSSFQQNQLGSTGSQYGQNAQSSQGSSLTSVNSQTSYGKKPASSQTQFGVGSSQFTQAQSTQFGNKPSTTQTGSAFQQTQSGSVSSQFGQKPLNTQFGSTSSQFGLNSQTSQAGVVSTASQTSFGSKPVNQQNQFGSVGSQFSQTSQYGKKPTQTFQQTQSSQSNQGFGVSSTTAKPSIGNGPSISSQFGQKPLTSQFGSTSQFGQNSQSSQGSSLTSTASQTSFGSKPVNEQTQFGSTGSQFSQTFQTSQFGKKPTSTSTSQTGSVFQQSSTQFGQKPQVTQGSGFNSNTFSQGQTTQFVNKPAQIGSTFQQSQLAGSQFNQKPQTSSGSTSTFGQSSFAQKPSSTVQTSSFNQQSQTSSGSLQSSQKPVLSSQGFSYATNTGSKEQAVQTSQSGLTGFGQNTQFSSSQYGQKPQLSAGVVSQTQLGQTSQSGNKISGSSSTSGSGFQSQFSSSSGSQLGQSTQGQVIQSTQFGIKPVGSSQSSQASAQFGSTSSQFGQTSQLSQGNVPALTTVSQSVKPLNIGSGFQTISTTATPVRFGSTPAHFGQKPQAEASAFASSSGSNNVASFGNTQTGQVSQFGAQNQAVSTTQKPLVSSLSQNNYQQSQYTQTSEKLNSQSQFGQGTQSNVGTGQFGVQSSFGLASQKPVGFQSTQSTFQQTQFNQPQKPVASSQGSAFQAGQSVGTQSSQSSVQSSSLTTGQGSQSLLGSGQSGYNYQQPQSVFTTQFGSQGNAQGQKVQQGQSNFNSVVSTVQTPINSGPLNSFGISSTQGSFQQTQGSTQFGIQSTKPVVNGPVLSTFNNGQSFKPASAGSSQGSSSQSQSSAVITSQFGIQPSQPSGLAQFNGQQFQSSFNSGSQSVVGSTPEYSIQQAPGIFIGTQQPVASSSAQASLPSSVGANLNGQSESFAVSTVQTPVSIQGYEILNNQGFVGQSEEFGGPRDPPRFDDKTGYHY</sequence>
<evidence type="ECO:0000256" key="5">
    <source>
        <dbReference type="SAM" id="SignalP"/>
    </source>
</evidence>
<feature type="compositionally biased region" description="Low complexity" evidence="4">
    <location>
        <begin position="1496"/>
        <end position="1526"/>
    </location>
</feature>
<feature type="compositionally biased region" description="Low complexity" evidence="4">
    <location>
        <begin position="871"/>
        <end position="888"/>
    </location>
</feature>
<feature type="compositionally biased region" description="Low complexity" evidence="4">
    <location>
        <begin position="1781"/>
        <end position="1804"/>
    </location>
</feature>
<dbReference type="GO" id="GO:0042302">
    <property type="term" value="F:structural constituent of cuticle"/>
    <property type="evidence" value="ECO:0007669"/>
    <property type="project" value="UniProtKB-UniRule"/>
</dbReference>
<feature type="compositionally biased region" description="Low complexity" evidence="4">
    <location>
        <begin position="397"/>
        <end position="422"/>
    </location>
</feature>
<feature type="compositionally biased region" description="Polar residues" evidence="4">
    <location>
        <begin position="662"/>
        <end position="691"/>
    </location>
</feature>
<evidence type="ECO:0000256" key="2">
    <source>
        <dbReference type="ARBA" id="ARBA00022729"/>
    </source>
</evidence>
<proteinExistence type="predicted"/>
<feature type="compositionally biased region" description="Polar residues" evidence="4">
    <location>
        <begin position="698"/>
        <end position="719"/>
    </location>
</feature>
<feature type="compositionally biased region" description="Low complexity" evidence="4">
    <location>
        <begin position="720"/>
        <end position="737"/>
    </location>
</feature>
<feature type="compositionally biased region" description="Polar residues" evidence="4">
    <location>
        <begin position="1303"/>
        <end position="1352"/>
    </location>
</feature>
<feature type="compositionally biased region" description="Polar residues" evidence="4">
    <location>
        <begin position="986"/>
        <end position="996"/>
    </location>
</feature>
<feature type="compositionally biased region" description="Low complexity" evidence="4">
    <location>
        <begin position="1212"/>
        <end position="1231"/>
    </location>
</feature>
<feature type="region of interest" description="Disordered" evidence="4">
    <location>
        <begin position="2067"/>
        <end position="2089"/>
    </location>
</feature>
<feature type="compositionally biased region" description="Polar residues" evidence="4">
    <location>
        <begin position="1670"/>
        <end position="1717"/>
    </location>
</feature>
<feature type="compositionally biased region" description="Low complexity" evidence="4">
    <location>
        <begin position="2110"/>
        <end position="2126"/>
    </location>
</feature>
<keyword evidence="7" id="KW-1185">Reference proteome</keyword>
<feature type="region of interest" description="Disordered" evidence="4">
    <location>
        <begin position="1303"/>
        <end position="1406"/>
    </location>
</feature>
<feature type="compositionally biased region" description="Polar residues" evidence="4">
    <location>
        <begin position="1468"/>
        <end position="1495"/>
    </location>
</feature>
<feature type="region of interest" description="Disordered" evidence="4">
    <location>
        <begin position="2231"/>
        <end position="2254"/>
    </location>
</feature>
<evidence type="ECO:0000313" key="6">
    <source>
        <dbReference type="EMBL" id="PZC78054.1"/>
    </source>
</evidence>
<feature type="compositionally biased region" description="Polar residues" evidence="4">
    <location>
        <begin position="823"/>
        <end position="834"/>
    </location>
</feature>
<feature type="compositionally biased region" description="Low complexity" evidence="4">
    <location>
        <begin position="997"/>
        <end position="1014"/>
    </location>
</feature>